<feature type="transmembrane region" description="Helical" evidence="2">
    <location>
        <begin position="97"/>
        <end position="121"/>
    </location>
</feature>
<dbReference type="InterPro" id="IPR052173">
    <property type="entry name" value="Beta-lactam_resp_regulator"/>
</dbReference>
<evidence type="ECO:0000313" key="5">
    <source>
        <dbReference type="Proteomes" id="UP001589607"/>
    </source>
</evidence>
<name>A0ABV5GT02_9FLAO</name>
<evidence type="ECO:0000259" key="3">
    <source>
        <dbReference type="Pfam" id="PF05569"/>
    </source>
</evidence>
<organism evidence="4 5">
    <name type="scientific">Flavobacterium jumunjinense</name>
    <dbReference type="NCBI Taxonomy" id="998845"/>
    <lineage>
        <taxon>Bacteria</taxon>
        <taxon>Pseudomonadati</taxon>
        <taxon>Bacteroidota</taxon>
        <taxon>Flavobacteriia</taxon>
        <taxon>Flavobacteriales</taxon>
        <taxon>Flavobacteriaceae</taxon>
        <taxon>Flavobacterium</taxon>
    </lineage>
</organism>
<protein>
    <submittedName>
        <fullName evidence="4">M56 family metallopeptidase</fullName>
    </submittedName>
</protein>
<keyword evidence="5" id="KW-1185">Reference proteome</keyword>
<feature type="region of interest" description="Disordered" evidence="1">
    <location>
        <begin position="762"/>
        <end position="825"/>
    </location>
</feature>
<feature type="transmembrane region" description="Helical" evidence="2">
    <location>
        <begin position="37"/>
        <end position="61"/>
    </location>
</feature>
<dbReference type="EMBL" id="JBHMEY010000085">
    <property type="protein sequence ID" value="MFB9098384.1"/>
    <property type="molecule type" value="Genomic_DNA"/>
</dbReference>
<comment type="caution">
    <text evidence="4">The sequence shown here is derived from an EMBL/GenBank/DDBJ whole genome shotgun (WGS) entry which is preliminary data.</text>
</comment>
<dbReference type="Pfam" id="PF05569">
    <property type="entry name" value="Peptidase_M56"/>
    <property type="match status" value="1"/>
</dbReference>
<evidence type="ECO:0000313" key="4">
    <source>
        <dbReference type="EMBL" id="MFB9098384.1"/>
    </source>
</evidence>
<dbReference type="Proteomes" id="UP001589607">
    <property type="component" value="Unassembled WGS sequence"/>
</dbReference>
<feature type="transmembrane region" description="Helical" evidence="2">
    <location>
        <begin position="6"/>
        <end position="25"/>
    </location>
</feature>
<dbReference type="PANTHER" id="PTHR34978">
    <property type="entry name" value="POSSIBLE SENSOR-TRANSDUCER PROTEIN BLAR"/>
    <property type="match status" value="1"/>
</dbReference>
<evidence type="ECO:0000256" key="1">
    <source>
        <dbReference type="SAM" id="MobiDB-lite"/>
    </source>
</evidence>
<evidence type="ECO:0000256" key="2">
    <source>
        <dbReference type="SAM" id="Phobius"/>
    </source>
</evidence>
<keyword evidence="2" id="KW-0472">Membrane</keyword>
<dbReference type="PANTHER" id="PTHR34978:SF3">
    <property type="entry name" value="SLR0241 PROTEIN"/>
    <property type="match status" value="1"/>
</dbReference>
<keyword evidence="2" id="KW-0812">Transmembrane</keyword>
<feature type="domain" description="Peptidase M56" evidence="3">
    <location>
        <begin position="154"/>
        <end position="258"/>
    </location>
</feature>
<sequence>MENFLLYLLKVNALLTLFFLAYHFLLRKETFFQSNRWFLLLGIAGSFIIPTLLFTSIVWIAPQPILEYSSVILPTNASIVSQQISEEKFNWSLYFSIPYLLISSYFLLKLILELLSFFRIVNQGKKSIQNKIQFIETEENQSPFSFFNYLVFNKSNFTEEELEYIFIHEKIHIEQQHSFDVLITKMLCLFFWINPIVWMYRKAILENLEFIADAKTAKITTNIYQYQKTLLKTIINKNQLSITNQFYQSLIKKRIVMLNTNQSSRKKLWKYSIVVPFLVAFIFFFQHETIAQVKETEETISSHSTTQSTSKIEFTINKKTTDKELEEISNALRESYDIQLEFNKIKRNKQNEIIRIKATANTDKTYNSVIEIDENEGIDPFTIIANKNNDNEKTVNYIRPNAINAQKAPTSTNTINNEINTINYNGWKIEQNKLDKTPVLFVVNDVKQSTGTNIKFDYTVEVTNSKKLNKKDAIKKYGDVGRNGAYEFKVKKHEPINQLYIINDKEYLSEELKGKKVTLDGTIIHYSNKEAQQKYGDKGKNGVLLFKGKATISEGKKDVIHVISTAVTNVEPKNIKLEFEEDKTYIINNKKYDYTTLKSKDWWLYNDGNNKIEEKNRITYITGDVVENAAEWNSQEIIEVSHEVKKSESKIITLDNDKKIYITNGLIKIPSFPALELKALDIELDGNKIANKAQFFEQKNLNFIKDITIDDDMKVVKVITYKMVNKKTDEENERQIINVAKERAEKDRLARIEAQKQLINEAKERSERDQRAREVAKNERREAIEERKLALETKREEQRNQLEEKAEMYRQKAEEQKEIERQKKE</sequence>
<feature type="transmembrane region" description="Helical" evidence="2">
    <location>
        <begin position="268"/>
        <end position="285"/>
    </location>
</feature>
<accession>A0ABV5GT02</accession>
<dbReference type="RefSeq" id="WP_236453254.1">
    <property type="nucleotide sequence ID" value="NZ_CBCSGE010000035.1"/>
</dbReference>
<reference evidence="4 5" key="1">
    <citation type="submission" date="2024-09" db="EMBL/GenBank/DDBJ databases">
        <authorList>
            <person name="Sun Q."/>
            <person name="Mori K."/>
        </authorList>
    </citation>
    <scope>NUCLEOTIDE SEQUENCE [LARGE SCALE GENOMIC DNA]</scope>
    <source>
        <strain evidence="4 5">CECT 7955</strain>
    </source>
</reference>
<dbReference type="InterPro" id="IPR008756">
    <property type="entry name" value="Peptidase_M56"/>
</dbReference>
<keyword evidence="2" id="KW-1133">Transmembrane helix</keyword>
<proteinExistence type="predicted"/>
<gene>
    <name evidence="4" type="ORF">ACFFVF_17910</name>
</gene>